<dbReference type="GO" id="GO:0003677">
    <property type="term" value="F:DNA binding"/>
    <property type="evidence" value="ECO:0007669"/>
    <property type="project" value="InterPro"/>
</dbReference>
<keyword evidence="3" id="KW-1185">Reference proteome</keyword>
<dbReference type="InterPro" id="IPR010982">
    <property type="entry name" value="Lambda_DNA-bd_dom_sf"/>
</dbReference>
<organism evidence="2 3">
    <name type="scientific">Endobacterium cereale</name>
    <dbReference type="NCBI Taxonomy" id="2663029"/>
    <lineage>
        <taxon>Bacteria</taxon>
        <taxon>Pseudomonadati</taxon>
        <taxon>Pseudomonadota</taxon>
        <taxon>Alphaproteobacteria</taxon>
        <taxon>Hyphomicrobiales</taxon>
        <taxon>Rhizobiaceae</taxon>
        <taxon>Endobacterium</taxon>
    </lineage>
</organism>
<dbReference type="EMBL" id="WIXI01000022">
    <property type="protein sequence ID" value="MQY45092.1"/>
    <property type="molecule type" value="Genomic_DNA"/>
</dbReference>
<comment type="caution">
    <text evidence="2">The sequence shown here is derived from an EMBL/GenBank/DDBJ whole genome shotgun (WGS) entry which is preliminary data.</text>
</comment>
<evidence type="ECO:0000313" key="2">
    <source>
        <dbReference type="EMBL" id="MQY45092.1"/>
    </source>
</evidence>
<dbReference type="Gene3D" id="1.10.260.40">
    <property type="entry name" value="lambda repressor-like DNA-binding domains"/>
    <property type="match status" value="1"/>
</dbReference>
<dbReference type="Proteomes" id="UP000435138">
    <property type="component" value="Unassembled WGS sequence"/>
</dbReference>
<accession>A0A6A8A224</accession>
<name>A0A6A8A224_9HYPH</name>
<dbReference type="SUPFAM" id="SSF47413">
    <property type="entry name" value="lambda repressor-like DNA-binding domains"/>
    <property type="match status" value="1"/>
</dbReference>
<reference evidence="2 3" key="1">
    <citation type="submission" date="2019-11" db="EMBL/GenBank/DDBJ databases">
        <title>Genome analysis of Rhizobacterium cereale a novel genus and species isolated from maize roots in North Spain.</title>
        <authorList>
            <person name="Menendez E."/>
            <person name="Flores-Felix J.D."/>
            <person name="Ramirez-Bahena M.-H."/>
            <person name="Igual J.M."/>
            <person name="Garcia-Fraile P."/>
            <person name="Peix A."/>
            <person name="Velazquez E."/>
        </authorList>
    </citation>
    <scope>NUCLEOTIDE SEQUENCE [LARGE SCALE GENOMIC DNA]</scope>
    <source>
        <strain evidence="2 3">RZME27</strain>
    </source>
</reference>
<gene>
    <name evidence="2" type="ORF">GAO09_03280</name>
</gene>
<proteinExistence type="predicted"/>
<dbReference type="CDD" id="cd00093">
    <property type="entry name" value="HTH_XRE"/>
    <property type="match status" value="1"/>
</dbReference>
<feature type="domain" description="HTH cro/C1-type" evidence="1">
    <location>
        <begin position="20"/>
        <end position="74"/>
    </location>
</feature>
<evidence type="ECO:0000259" key="1">
    <source>
        <dbReference type="PROSITE" id="PS50943"/>
    </source>
</evidence>
<sequence length="85" mass="9409">MHRDQIEPDFSADDTIGGRISLARDAIDLTVGEAADFITVSSDTWTSWENDRAEPVADRLPLIARLLEVSLSWLLTGRGDGPRWA</sequence>
<evidence type="ECO:0000313" key="3">
    <source>
        <dbReference type="Proteomes" id="UP000435138"/>
    </source>
</evidence>
<dbReference type="PROSITE" id="PS50943">
    <property type="entry name" value="HTH_CROC1"/>
    <property type="match status" value="1"/>
</dbReference>
<dbReference type="AlphaFoldDB" id="A0A6A8A224"/>
<dbReference type="RefSeq" id="WP_153352592.1">
    <property type="nucleotide sequence ID" value="NZ_JAYKOO010000002.1"/>
</dbReference>
<dbReference type="InterPro" id="IPR001387">
    <property type="entry name" value="Cro/C1-type_HTH"/>
</dbReference>
<protein>
    <submittedName>
        <fullName evidence="2">Transcriptional regulator</fullName>
    </submittedName>
</protein>
<dbReference type="SMART" id="SM00530">
    <property type="entry name" value="HTH_XRE"/>
    <property type="match status" value="1"/>
</dbReference>